<evidence type="ECO:0000256" key="3">
    <source>
        <dbReference type="ARBA" id="ARBA00022840"/>
    </source>
</evidence>
<name>A0A364V4F5_9CORY</name>
<evidence type="ECO:0000256" key="1">
    <source>
        <dbReference type="ARBA" id="ARBA00022741"/>
    </source>
</evidence>
<dbReference type="Pfam" id="PF02682">
    <property type="entry name" value="CT_C_D"/>
    <property type="match status" value="1"/>
</dbReference>
<evidence type="ECO:0000256" key="4">
    <source>
        <dbReference type="SAM" id="MobiDB-lite"/>
    </source>
</evidence>
<dbReference type="InterPro" id="IPR029000">
    <property type="entry name" value="Cyclophilin-like_dom_sf"/>
</dbReference>
<dbReference type="SMART" id="SM00796">
    <property type="entry name" value="AHS1"/>
    <property type="match status" value="1"/>
</dbReference>
<dbReference type="InterPro" id="IPR003833">
    <property type="entry name" value="CT_C_D"/>
</dbReference>
<proteinExistence type="predicted"/>
<dbReference type="Pfam" id="PF02626">
    <property type="entry name" value="CT_A_B"/>
    <property type="match status" value="1"/>
</dbReference>
<dbReference type="AlphaFoldDB" id="A0A364V4F5"/>
<dbReference type="InterPro" id="IPR003778">
    <property type="entry name" value="CT_A_B"/>
</dbReference>
<dbReference type="PANTHER" id="PTHR43309">
    <property type="entry name" value="5-OXOPROLINASE SUBUNIT C"/>
    <property type="match status" value="1"/>
</dbReference>
<dbReference type="GO" id="GO:0016787">
    <property type="term" value="F:hydrolase activity"/>
    <property type="evidence" value="ECO:0007669"/>
    <property type="project" value="UniProtKB-KW"/>
</dbReference>
<comment type="caution">
    <text evidence="7">The sequence shown here is derived from an EMBL/GenBank/DDBJ whole genome shotgun (WGS) entry which is preliminary data.</text>
</comment>
<keyword evidence="1" id="KW-0547">Nucleotide-binding</keyword>
<evidence type="ECO:0000313" key="8">
    <source>
        <dbReference type="Proteomes" id="UP000251577"/>
    </source>
</evidence>
<dbReference type="Gene3D" id="3.30.1360.40">
    <property type="match status" value="1"/>
</dbReference>
<dbReference type="SMART" id="SM00797">
    <property type="entry name" value="AHS2"/>
    <property type="match status" value="1"/>
</dbReference>
<dbReference type="InterPro" id="IPR052708">
    <property type="entry name" value="PxpC"/>
</dbReference>
<dbReference type="GO" id="GO:0005524">
    <property type="term" value="F:ATP binding"/>
    <property type="evidence" value="ECO:0007669"/>
    <property type="project" value="UniProtKB-KW"/>
</dbReference>
<dbReference type="PANTHER" id="PTHR43309:SF3">
    <property type="entry name" value="5-OXOPROLINASE SUBUNIT C"/>
    <property type="match status" value="1"/>
</dbReference>
<sequence>MILPVGDRALLVELGDIRTVMDWHAHLERRPLPGQVEVIAAANTVLIAFQSPGTARAARRAVAQLRPGKRRELAGKTVTIDVVYDGPDLPELAEHMGLSPEALIEQHSSQGWVAAFGGFAPGFTYCVADPAQGRGTPSPVGLPRQVPRRDNPRTAVPAGSVALAGPFSAVYPRQSPGGWQLIGRTNAPMWNPKGEDQGSPSLLSPGDQVRYRPVRGLVRVDTGPGAERSGDSEGAQSGGAADQPAGEEPDNGSRSAAVEILDPGLLSLLQDRGRPGYGDLGVTTSGACDRDSAWVANDVLGNPSSAAVIENIGGCTLQARADVVVCVTGALATVRTGRAGAARQLAASSPAGVGKTQAARAILLREGQVLRVEPWGQDAPGPGPGLRHYIAVRGGFRGHPILGSLSRDTLADLGPAPLSAGDTLGVGGAGALKPVGPPAVNPVAARAHACPEGPVVLRCVVGPRPDWFAPGEVERFAAMRWVVTPKSNRVGLRLALPGSPRPLQRAAGAELPSEGMVPGSVQVPPSGLPVVFLADHPVTGGYPVIATVIAEDMGLAGQLAPGDAVSFQLLPAEPVTEHTNPP</sequence>
<feature type="domain" description="Carboxyltransferase" evidence="6">
    <location>
        <begin position="279"/>
        <end position="580"/>
    </location>
</feature>
<reference evidence="7 8" key="1">
    <citation type="journal article" date="2018" name="Syst. Appl. Microbiol.">
        <title>Corynebacterium heidelbergense sp. nov., isolated from the preen glands of Egyptian geese (Alopochen aegyptiacus).</title>
        <authorList>
            <person name="Braun M.S."/>
            <person name="Wang E."/>
            <person name="Zimmermann S."/>
            <person name="Wink M."/>
        </authorList>
    </citation>
    <scope>NUCLEOTIDE SEQUENCE [LARGE SCALE GENOMIC DNA]</scope>
    <source>
        <strain evidence="7 8">647</strain>
    </source>
</reference>
<accession>A0A364V4F5</accession>
<organism evidence="7 8">
    <name type="scientific">Corynebacterium heidelbergense</name>
    <dbReference type="NCBI Taxonomy" id="2055947"/>
    <lineage>
        <taxon>Bacteria</taxon>
        <taxon>Bacillati</taxon>
        <taxon>Actinomycetota</taxon>
        <taxon>Actinomycetes</taxon>
        <taxon>Mycobacteriales</taxon>
        <taxon>Corynebacteriaceae</taxon>
        <taxon>Corynebacterium</taxon>
    </lineage>
</organism>
<keyword evidence="8" id="KW-1185">Reference proteome</keyword>
<dbReference type="SUPFAM" id="SSF160467">
    <property type="entry name" value="PH0987 N-terminal domain-like"/>
    <property type="match status" value="1"/>
</dbReference>
<feature type="domain" description="Carboxyltransferase" evidence="5">
    <location>
        <begin position="2"/>
        <end position="203"/>
    </location>
</feature>
<keyword evidence="2 7" id="KW-0378">Hydrolase</keyword>
<evidence type="ECO:0000313" key="7">
    <source>
        <dbReference type="EMBL" id="RAV31524.1"/>
    </source>
</evidence>
<feature type="region of interest" description="Disordered" evidence="4">
    <location>
        <begin position="182"/>
        <end position="254"/>
    </location>
</feature>
<protein>
    <submittedName>
        <fullName evidence="7">Allophanate hydrolase</fullName>
    </submittedName>
</protein>
<dbReference type="SUPFAM" id="SSF50891">
    <property type="entry name" value="Cyclophilin-like"/>
    <property type="match status" value="2"/>
</dbReference>
<keyword evidence="3" id="KW-0067">ATP-binding</keyword>
<evidence type="ECO:0000256" key="2">
    <source>
        <dbReference type="ARBA" id="ARBA00022801"/>
    </source>
</evidence>
<dbReference type="RefSeq" id="WP_113631190.1">
    <property type="nucleotide sequence ID" value="NZ_QHCV01000082.1"/>
</dbReference>
<evidence type="ECO:0000259" key="5">
    <source>
        <dbReference type="SMART" id="SM00796"/>
    </source>
</evidence>
<dbReference type="EMBL" id="QHCV01000082">
    <property type="protein sequence ID" value="RAV31524.1"/>
    <property type="molecule type" value="Genomic_DNA"/>
</dbReference>
<dbReference type="Gene3D" id="2.40.100.10">
    <property type="entry name" value="Cyclophilin-like"/>
    <property type="match status" value="2"/>
</dbReference>
<dbReference type="Proteomes" id="UP000251577">
    <property type="component" value="Unassembled WGS sequence"/>
</dbReference>
<feature type="non-terminal residue" evidence="7">
    <location>
        <position position="582"/>
    </location>
</feature>
<evidence type="ECO:0000259" key="6">
    <source>
        <dbReference type="SMART" id="SM00797"/>
    </source>
</evidence>
<feature type="region of interest" description="Disordered" evidence="4">
    <location>
        <begin position="134"/>
        <end position="154"/>
    </location>
</feature>
<gene>
    <name evidence="7" type="ORF">DLJ54_07870</name>
</gene>